<dbReference type="AlphaFoldDB" id="A0A0N4ZKY1"/>
<dbReference type="Pfam" id="PF07690">
    <property type="entry name" value="MFS_1"/>
    <property type="match status" value="1"/>
</dbReference>
<dbReference type="GO" id="GO:0022857">
    <property type="term" value="F:transmembrane transporter activity"/>
    <property type="evidence" value="ECO:0007669"/>
    <property type="project" value="InterPro"/>
</dbReference>
<dbReference type="PANTHER" id="PTHR23506">
    <property type="entry name" value="GH10249P"/>
    <property type="match status" value="1"/>
</dbReference>
<dbReference type="InterPro" id="IPR020846">
    <property type="entry name" value="MFS_dom"/>
</dbReference>
<feature type="transmembrane region" description="Helical" evidence="6">
    <location>
        <begin position="421"/>
        <end position="442"/>
    </location>
</feature>
<dbReference type="PANTHER" id="PTHR23506:SF26">
    <property type="entry name" value="MFS-TYPE TRANSPORTER SLC18B1"/>
    <property type="match status" value="1"/>
</dbReference>
<keyword evidence="5 6" id="KW-0472">Membrane</keyword>
<feature type="transmembrane region" description="Helical" evidence="6">
    <location>
        <begin position="152"/>
        <end position="178"/>
    </location>
</feature>
<evidence type="ECO:0000259" key="7">
    <source>
        <dbReference type="PROSITE" id="PS50850"/>
    </source>
</evidence>
<reference evidence="9" key="1">
    <citation type="submission" date="2017-02" db="UniProtKB">
        <authorList>
            <consortium name="WormBaseParasite"/>
        </authorList>
    </citation>
    <scope>IDENTIFICATION</scope>
</reference>
<comment type="subcellular location">
    <subcellularLocation>
        <location evidence="1">Membrane</location>
        <topology evidence="1">Multi-pass membrane protein</topology>
    </subcellularLocation>
</comment>
<protein>
    <submittedName>
        <fullName evidence="9">MFS domain-containing protein</fullName>
    </submittedName>
</protein>
<dbReference type="STRING" id="131310.A0A0N4ZKY1"/>
<feature type="transmembrane region" description="Helical" evidence="6">
    <location>
        <begin position="251"/>
        <end position="268"/>
    </location>
</feature>
<dbReference type="Gene3D" id="1.20.1250.20">
    <property type="entry name" value="MFS general substrate transporter like domains"/>
    <property type="match status" value="2"/>
</dbReference>
<evidence type="ECO:0000256" key="4">
    <source>
        <dbReference type="ARBA" id="ARBA00022989"/>
    </source>
</evidence>
<dbReference type="PROSITE" id="PS50850">
    <property type="entry name" value="MFS"/>
    <property type="match status" value="1"/>
</dbReference>
<organism evidence="8 9">
    <name type="scientific">Parastrongyloides trichosuri</name>
    <name type="common">Possum-specific nematode worm</name>
    <dbReference type="NCBI Taxonomy" id="131310"/>
    <lineage>
        <taxon>Eukaryota</taxon>
        <taxon>Metazoa</taxon>
        <taxon>Ecdysozoa</taxon>
        <taxon>Nematoda</taxon>
        <taxon>Chromadorea</taxon>
        <taxon>Rhabditida</taxon>
        <taxon>Tylenchina</taxon>
        <taxon>Panagrolaimomorpha</taxon>
        <taxon>Strongyloidoidea</taxon>
        <taxon>Strongyloididae</taxon>
        <taxon>Parastrongyloides</taxon>
    </lineage>
</organism>
<dbReference type="InterPro" id="IPR050930">
    <property type="entry name" value="MFS_Vesicular_Transporter"/>
</dbReference>
<keyword evidence="3 6" id="KW-0812">Transmembrane</keyword>
<dbReference type="WBParaSite" id="PTRK_0000876400.1">
    <property type="protein sequence ID" value="PTRK_0000876400.1"/>
    <property type="gene ID" value="PTRK_0000876400"/>
</dbReference>
<feature type="domain" description="Major facilitator superfamily (MFS) profile" evidence="7">
    <location>
        <begin position="19"/>
        <end position="449"/>
    </location>
</feature>
<feature type="transmembrane region" description="Helical" evidence="6">
    <location>
        <begin position="387"/>
        <end position="409"/>
    </location>
</feature>
<evidence type="ECO:0000256" key="6">
    <source>
        <dbReference type="SAM" id="Phobius"/>
    </source>
</evidence>
<feature type="transmembrane region" description="Helical" evidence="6">
    <location>
        <begin position="288"/>
        <end position="305"/>
    </location>
</feature>
<keyword evidence="2" id="KW-0813">Transport</keyword>
<dbReference type="Proteomes" id="UP000038045">
    <property type="component" value="Unplaced"/>
</dbReference>
<feature type="transmembrane region" description="Helical" evidence="6">
    <location>
        <begin position="317"/>
        <end position="339"/>
    </location>
</feature>
<accession>A0A0N4ZKY1</accession>
<dbReference type="InterPro" id="IPR036259">
    <property type="entry name" value="MFS_trans_sf"/>
</dbReference>
<feature type="transmembrane region" description="Helical" evidence="6">
    <location>
        <begin position="184"/>
        <end position="202"/>
    </location>
</feature>
<evidence type="ECO:0000256" key="3">
    <source>
        <dbReference type="ARBA" id="ARBA00022692"/>
    </source>
</evidence>
<evidence type="ECO:0000313" key="8">
    <source>
        <dbReference type="Proteomes" id="UP000038045"/>
    </source>
</evidence>
<proteinExistence type="predicted"/>
<evidence type="ECO:0000313" key="9">
    <source>
        <dbReference type="WBParaSite" id="PTRK_0000876400.1"/>
    </source>
</evidence>
<sequence>MDECQTIDHSSLKELKIKEWIVVFILVFANAISLMVFSCITPFLIDVGNSKGVSLTMLGIVFAIFNFCGFITSPFAGRMISIFGVRSIYTLGMILLSIGTLLFSGTNLTTSGTWFFISTLTLRIIQSIGNTLMFTTTYAIAAQSFPKIMSALLGLTETGAGVGYTIGPTLGGILYQYIGYPYPFLILGITNSITTILAFYYIRTRTDYKNQESTSTTTTTAANTSTILLSESTKQEKVDLTWLKVIKIKDIWCMIFTLIIVGIVMSFHDSTLAIGCKQFNLSFGEVGLLFLCLGGSYAIFSPVWGHVLDKYHHINDYLFIAGYILQVIAYTCMGPASFLSFKPTVMTFGICLATIGFAASMMFVPSFKKSMDIILKEHLFAESLQTLSVISGLYASSYCLGAFLGPLLGSALVERKGHKEALSIVAFFCFCSAIIFSITYLIPRFKKKYQKKIRTLK</sequence>
<evidence type="ECO:0000256" key="2">
    <source>
        <dbReference type="ARBA" id="ARBA00022448"/>
    </source>
</evidence>
<dbReference type="SUPFAM" id="SSF103473">
    <property type="entry name" value="MFS general substrate transporter"/>
    <property type="match status" value="1"/>
</dbReference>
<evidence type="ECO:0000256" key="5">
    <source>
        <dbReference type="ARBA" id="ARBA00023136"/>
    </source>
</evidence>
<keyword evidence="8" id="KW-1185">Reference proteome</keyword>
<feature type="transmembrane region" description="Helical" evidence="6">
    <location>
        <begin position="114"/>
        <end position="140"/>
    </location>
</feature>
<feature type="transmembrane region" description="Helical" evidence="6">
    <location>
        <begin position="88"/>
        <end position="108"/>
    </location>
</feature>
<keyword evidence="4 6" id="KW-1133">Transmembrane helix</keyword>
<evidence type="ECO:0000256" key="1">
    <source>
        <dbReference type="ARBA" id="ARBA00004141"/>
    </source>
</evidence>
<feature type="transmembrane region" description="Helical" evidence="6">
    <location>
        <begin position="57"/>
        <end position="76"/>
    </location>
</feature>
<feature type="transmembrane region" description="Helical" evidence="6">
    <location>
        <begin position="345"/>
        <end position="367"/>
    </location>
</feature>
<dbReference type="GO" id="GO:0016020">
    <property type="term" value="C:membrane"/>
    <property type="evidence" value="ECO:0007669"/>
    <property type="project" value="UniProtKB-SubCell"/>
</dbReference>
<name>A0A0N4ZKY1_PARTI</name>
<feature type="transmembrane region" description="Helical" evidence="6">
    <location>
        <begin position="20"/>
        <end position="45"/>
    </location>
</feature>
<dbReference type="InterPro" id="IPR011701">
    <property type="entry name" value="MFS"/>
</dbReference>